<organism evidence="2 3">
    <name type="scientific">Aspergillus fumigatus</name>
    <name type="common">Neosartorya fumigata</name>
    <dbReference type="NCBI Taxonomy" id="746128"/>
    <lineage>
        <taxon>Eukaryota</taxon>
        <taxon>Fungi</taxon>
        <taxon>Dikarya</taxon>
        <taxon>Ascomycota</taxon>
        <taxon>Pezizomycotina</taxon>
        <taxon>Eurotiomycetes</taxon>
        <taxon>Eurotiomycetidae</taxon>
        <taxon>Eurotiales</taxon>
        <taxon>Aspergillaceae</taxon>
        <taxon>Aspergillus</taxon>
        <taxon>Aspergillus subgen. Fumigati</taxon>
    </lineage>
</organism>
<name>A0A9P8SQ52_ASPFM</name>
<evidence type="ECO:0000313" key="2">
    <source>
        <dbReference type="EMBL" id="KAH1897010.1"/>
    </source>
</evidence>
<proteinExistence type="predicted"/>
<protein>
    <submittedName>
        <fullName evidence="2">Uncharacterized protein</fullName>
    </submittedName>
</protein>
<gene>
    <name evidence="2" type="ORF">KXV57_000990</name>
</gene>
<accession>A0A9P8SQ52</accession>
<comment type="caution">
    <text evidence="2">The sequence shown here is derived from an EMBL/GenBank/DDBJ whole genome shotgun (WGS) entry which is preliminary data.</text>
</comment>
<dbReference type="AlphaFoldDB" id="A0A9P8SQ52"/>
<feature type="compositionally biased region" description="Basic and acidic residues" evidence="1">
    <location>
        <begin position="11"/>
        <end position="23"/>
    </location>
</feature>
<feature type="compositionally biased region" description="Polar residues" evidence="1">
    <location>
        <begin position="801"/>
        <end position="810"/>
    </location>
</feature>
<dbReference type="Pfam" id="PF11917">
    <property type="entry name" value="DUF3435"/>
    <property type="match status" value="1"/>
</dbReference>
<dbReference type="PANTHER" id="PTHR37535:SF3">
    <property type="entry name" value="FLUG DOMAIN-CONTAINING PROTEIN"/>
    <property type="match status" value="1"/>
</dbReference>
<dbReference type="Proteomes" id="UP000813423">
    <property type="component" value="Unassembled WGS sequence"/>
</dbReference>
<dbReference type="InterPro" id="IPR021842">
    <property type="entry name" value="DUF3435"/>
</dbReference>
<feature type="compositionally biased region" description="Basic and acidic residues" evidence="1">
    <location>
        <begin position="32"/>
        <end position="53"/>
    </location>
</feature>
<evidence type="ECO:0000256" key="1">
    <source>
        <dbReference type="SAM" id="MobiDB-lite"/>
    </source>
</evidence>
<evidence type="ECO:0000313" key="3">
    <source>
        <dbReference type="Proteomes" id="UP000813423"/>
    </source>
</evidence>
<feature type="region of interest" description="Disordered" evidence="1">
    <location>
        <begin position="1"/>
        <end position="53"/>
    </location>
</feature>
<reference evidence="2" key="1">
    <citation type="submission" date="2021-08" db="EMBL/GenBank/DDBJ databases">
        <title>Global Aspergillus fumigatus from environmental and clinical sources.</title>
        <authorList>
            <person name="Barber A."/>
            <person name="Sae-Ong T."/>
        </authorList>
    </citation>
    <scope>NUCLEOTIDE SEQUENCE</scope>
    <source>
        <strain evidence="2">NRZ-2016-071</strain>
    </source>
</reference>
<sequence>MVARSDSWKALQREKRRQAECKLRQQRGYDANAHEQEDAERSRGRASGETKNRYRERVRKYEEYLIQQKKVPEGYEVGDGHPAPTIQELKQFFRWLIQGTQGRLAPDGIPTRDTVLNRAQEFVPGFYIVTGNEIARNDRDELYRWIDRDLVEKKFLSTITKPKYNFQLRDFERAIVVLWTIDDPFFISGRYRVEFHFITLQFLCTGSRVSSFTPASTKKKDDGRGLRYKNIELVLFRAENAPWRIGWRLDQQFVKNNKDPENTVYADYRPPLVFLFPESAWNTDIDITRFGTAIWDCDEPIYSGALYLLALALADDALYGFSSPEEVFEQRIPEGEDELVLRWNKEAEDRCIIRGATAGGVSEDPLTKEKYQKDFRKILANAGYFVTATVHAMRRALGKAVRNKYSSAHVAQILTHQSKSVYGNDYLASCSGVDVFNALRGRLADHTHIEYFQGYGQFHEHGLPRQLPIEEEQKINADPHLVAKATEIQNAKYDEDTKRLKYEYNVLKRKIYAKALQRYQTEWVRSQRDWKILTRGRERPEHTQQTAEKQAQCNLMPELGRLAAVMSSKESLSFDEKVVVVKDLYTQCLRDFDVVYRPGEEPVEGRCPVKSCGKYLETLQKAERSNHIHSCVRGEVSRTKQIPPNHVKYCWECFAFYNGRSPEFEEHCASHLPSMTSQHYEVIVYRNTIIRAGYCIDCMWDNGKSAARRMTAFDRSTNLRKHLDDHINEKSWPSKCSDPLCSHVSTDEQHYRRHLRDVHHYNKAICVPSEKTLKKRSSSEIDEESVVDGNSPKQRRRPWKQQKNSSSLSHTNRKDLKIILWEPPTKQSLAMLPPSAEAEHESEECPKDLDSQAVTHFEYFNKTLCRSPDDDSIHSALTEVMDVTDSPCPAAISSVPSATVIDPRILDISTTNLVWPEDKHQHLDECDLREQLTSSSLAERRGIDSPS</sequence>
<dbReference type="PANTHER" id="PTHR37535">
    <property type="entry name" value="FLUG DOMAIN PROTEIN"/>
    <property type="match status" value="1"/>
</dbReference>
<dbReference type="EMBL" id="JAIBSC010000112">
    <property type="protein sequence ID" value="KAH1897010.1"/>
    <property type="molecule type" value="Genomic_DNA"/>
</dbReference>
<feature type="region of interest" description="Disordered" evidence="1">
    <location>
        <begin position="776"/>
        <end position="811"/>
    </location>
</feature>